<dbReference type="GO" id="GO:0006508">
    <property type="term" value="P:proteolysis"/>
    <property type="evidence" value="ECO:0007669"/>
    <property type="project" value="UniProtKB-KW"/>
</dbReference>
<dbReference type="Proteomes" id="UP000037035">
    <property type="component" value="Unassembled WGS sequence"/>
</dbReference>
<dbReference type="OrthoDB" id="5535068at2759"/>
<dbReference type="VEuPathDB" id="FungiDB:VP01_478g1"/>
<dbReference type="GO" id="GO:0008233">
    <property type="term" value="F:peptidase activity"/>
    <property type="evidence" value="ECO:0007669"/>
    <property type="project" value="UniProtKB-KW"/>
</dbReference>
<comment type="caution">
    <text evidence="1">The sequence shown here is derived from an EMBL/GenBank/DDBJ whole genome shotgun (WGS) entry which is preliminary data.</text>
</comment>
<dbReference type="InterPro" id="IPR021109">
    <property type="entry name" value="Peptidase_aspartic_dom_sf"/>
</dbReference>
<organism evidence="1 2">
    <name type="scientific">Puccinia sorghi</name>
    <dbReference type="NCBI Taxonomy" id="27349"/>
    <lineage>
        <taxon>Eukaryota</taxon>
        <taxon>Fungi</taxon>
        <taxon>Dikarya</taxon>
        <taxon>Basidiomycota</taxon>
        <taxon>Pucciniomycotina</taxon>
        <taxon>Pucciniomycetes</taxon>
        <taxon>Pucciniales</taxon>
        <taxon>Pucciniaceae</taxon>
        <taxon>Puccinia</taxon>
    </lineage>
</organism>
<accession>A0A0L6UMM1</accession>
<reference evidence="1 2" key="1">
    <citation type="submission" date="2015-08" db="EMBL/GenBank/DDBJ databases">
        <title>Next Generation Sequencing and Analysis of the Genome of Puccinia sorghi L Schw, the Causal Agent of Maize Common Rust.</title>
        <authorList>
            <person name="Rochi L."/>
            <person name="Burguener G."/>
            <person name="Darino M."/>
            <person name="Turjanski A."/>
            <person name="Kreff E."/>
            <person name="Dieguez M.J."/>
            <person name="Sacco F."/>
        </authorList>
    </citation>
    <scope>NUCLEOTIDE SEQUENCE [LARGE SCALE GENOMIC DNA]</scope>
    <source>
        <strain evidence="1 2">RO10H11247</strain>
    </source>
</reference>
<keyword evidence="1" id="KW-0645">Protease</keyword>
<keyword evidence="2" id="KW-1185">Reference proteome</keyword>
<evidence type="ECO:0000313" key="1">
    <source>
        <dbReference type="EMBL" id="KNZ49783.1"/>
    </source>
</evidence>
<dbReference type="Gene3D" id="2.40.70.10">
    <property type="entry name" value="Acid Proteases"/>
    <property type="match status" value="1"/>
</dbReference>
<evidence type="ECO:0000313" key="2">
    <source>
        <dbReference type="Proteomes" id="UP000037035"/>
    </source>
</evidence>
<dbReference type="EMBL" id="LAVV01009931">
    <property type="protein sequence ID" value="KNZ49783.1"/>
    <property type="molecule type" value="Genomic_DNA"/>
</dbReference>
<gene>
    <name evidence="1" type="ORF">VP01_478g1</name>
</gene>
<name>A0A0L6UMM1_9BASI</name>
<keyword evidence="1" id="KW-0378">Hydrolase</keyword>
<protein>
    <submittedName>
        <fullName evidence="1">Retroviral aspartyl protease family protein</fullName>
    </submittedName>
</protein>
<proteinExistence type="predicted"/>
<dbReference type="AlphaFoldDB" id="A0A0L6UMM1"/>
<sequence length="94" mass="10847">MKRKFVNLTIKRKKFRALMDSGAELNIIPEEVAVRLENWKSLITSSWFSRMDIIQNKSQGQESGNFLHILWKGVYVSWMAILALGVECHKSCCS</sequence>
<dbReference type="SUPFAM" id="SSF50630">
    <property type="entry name" value="Acid proteases"/>
    <property type="match status" value="1"/>
</dbReference>